<feature type="transmembrane region" description="Helical" evidence="5">
    <location>
        <begin position="12"/>
        <end position="35"/>
    </location>
</feature>
<evidence type="ECO:0000256" key="5">
    <source>
        <dbReference type="SAM" id="Phobius"/>
    </source>
</evidence>
<comment type="subcellular location">
    <subcellularLocation>
        <location evidence="1">Cell outer membrane</location>
    </subcellularLocation>
</comment>
<dbReference type="Gene3D" id="2.60.40.2540">
    <property type="match status" value="1"/>
</dbReference>
<keyword evidence="2 3" id="KW-0472">Membrane</keyword>
<gene>
    <name evidence="7" type="primary">motY</name>
    <name evidence="7" type="ORF">NBRC116591_02000</name>
</gene>
<dbReference type="InterPro" id="IPR050330">
    <property type="entry name" value="Bact_OuterMem_StrucFunc"/>
</dbReference>
<dbReference type="PRINTS" id="PR01023">
    <property type="entry name" value="NAFLGMOTY"/>
</dbReference>
<dbReference type="Gene3D" id="3.30.1330.60">
    <property type="entry name" value="OmpA-like domain"/>
    <property type="match status" value="1"/>
</dbReference>
<dbReference type="PANTHER" id="PTHR30329:SF17">
    <property type="entry name" value="LIPOPROTEIN YFIB-RELATED"/>
    <property type="match status" value="1"/>
</dbReference>
<keyword evidence="5" id="KW-0812">Transmembrane</keyword>
<dbReference type="InterPro" id="IPR041544">
    <property type="entry name" value="MotY_N"/>
</dbReference>
<dbReference type="Pfam" id="PF18393">
    <property type="entry name" value="MotY_N"/>
    <property type="match status" value="1"/>
</dbReference>
<dbReference type="InterPro" id="IPR006664">
    <property type="entry name" value="OMP_bac"/>
</dbReference>
<name>A0ABQ0A418_9GAMM</name>
<evidence type="ECO:0000313" key="7">
    <source>
        <dbReference type="EMBL" id="GAA6166390.1"/>
    </source>
</evidence>
<feature type="domain" description="OmpA-like" evidence="6">
    <location>
        <begin position="186"/>
        <end position="303"/>
    </location>
</feature>
<dbReference type="RefSeq" id="WP_353301348.1">
    <property type="nucleotide sequence ID" value="NZ_BAABWN010000001.1"/>
</dbReference>
<keyword evidence="5" id="KW-1133">Transmembrane helix</keyword>
<evidence type="ECO:0000259" key="6">
    <source>
        <dbReference type="PROSITE" id="PS51123"/>
    </source>
</evidence>
<evidence type="ECO:0000313" key="8">
    <source>
        <dbReference type="Proteomes" id="UP001465153"/>
    </source>
</evidence>
<evidence type="ECO:0000256" key="3">
    <source>
        <dbReference type="PROSITE-ProRule" id="PRU00473"/>
    </source>
</evidence>
<dbReference type="EMBL" id="BAABWN010000001">
    <property type="protein sequence ID" value="GAA6166390.1"/>
    <property type="molecule type" value="Genomic_DNA"/>
</dbReference>
<comment type="caution">
    <text evidence="7">The sequence shown here is derived from an EMBL/GenBank/DDBJ whole genome shotgun (WGS) entry which is preliminary data.</text>
</comment>
<sequence>MTLIDMGLLRSQLTYCSCVCSWTLAGLLLLVSIPLNAVTYQSRLERTEWLVSTSIYECQMEQAIPDFGRASFYHYAGESPTFLLLSETPRMKEGKAALTTVPPFWKPGGEIRRLGYVDVKGGKSPISLDDSLTYQLMHELYNGRQVEFMRRSWFAGQQRITVGVSNVNFRGAYDQYVECLAQLLPVNFSQVERISLQYPDGEDRLEAKQLQKLEDILTFVTAPTGVQSFYIDGHTDSIGTRAENLDISKQRAESVKKILVDGGVSDEQILVRWHGERYPIASNRTPQGRAKNRRVTVRLSKDPLPEIIAPEETSVENKNDSQEGEGN</sequence>
<dbReference type="Proteomes" id="UP001465153">
    <property type="component" value="Unassembled WGS sequence"/>
</dbReference>
<proteinExistence type="predicted"/>
<dbReference type="PRINTS" id="PR01021">
    <property type="entry name" value="OMPADOMAIN"/>
</dbReference>
<protein>
    <submittedName>
        <fullName evidence="7">Flagellar protein MotY</fullName>
    </submittedName>
</protein>
<dbReference type="Pfam" id="PF00691">
    <property type="entry name" value="OmpA"/>
    <property type="match status" value="1"/>
</dbReference>
<evidence type="ECO:0000256" key="1">
    <source>
        <dbReference type="ARBA" id="ARBA00004442"/>
    </source>
</evidence>
<dbReference type="SUPFAM" id="SSF103088">
    <property type="entry name" value="OmpA-like"/>
    <property type="match status" value="1"/>
</dbReference>
<reference evidence="7 8" key="1">
    <citation type="submission" date="2024-04" db="EMBL/GenBank/DDBJ databases">
        <title>Draft genome sequence of Sessilibacter corallicola NBRC 116591.</title>
        <authorList>
            <person name="Miyakawa T."/>
            <person name="Kusuya Y."/>
            <person name="Miura T."/>
        </authorList>
    </citation>
    <scope>NUCLEOTIDE SEQUENCE [LARGE SCALE GENOMIC DNA]</scope>
    <source>
        <strain evidence="7 8">KU-00831-HH</strain>
    </source>
</reference>
<evidence type="ECO:0000256" key="2">
    <source>
        <dbReference type="ARBA" id="ARBA00023136"/>
    </source>
</evidence>
<dbReference type="InterPro" id="IPR036737">
    <property type="entry name" value="OmpA-like_sf"/>
</dbReference>
<keyword evidence="7" id="KW-0282">Flagellum</keyword>
<dbReference type="PROSITE" id="PS51123">
    <property type="entry name" value="OMPA_2"/>
    <property type="match status" value="1"/>
</dbReference>
<dbReference type="PANTHER" id="PTHR30329">
    <property type="entry name" value="STATOR ELEMENT OF FLAGELLAR MOTOR COMPLEX"/>
    <property type="match status" value="1"/>
</dbReference>
<accession>A0ABQ0A418</accession>
<dbReference type="CDD" id="cd07185">
    <property type="entry name" value="OmpA_C-like"/>
    <property type="match status" value="1"/>
</dbReference>
<dbReference type="InterPro" id="IPR006665">
    <property type="entry name" value="OmpA-like"/>
</dbReference>
<feature type="region of interest" description="Disordered" evidence="4">
    <location>
        <begin position="299"/>
        <end position="327"/>
    </location>
</feature>
<keyword evidence="7" id="KW-0969">Cilium</keyword>
<keyword evidence="7" id="KW-0966">Cell projection</keyword>
<organism evidence="7 8">
    <name type="scientific">Sessilibacter corallicola</name>
    <dbReference type="NCBI Taxonomy" id="2904075"/>
    <lineage>
        <taxon>Bacteria</taxon>
        <taxon>Pseudomonadati</taxon>
        <taxon>Pseudomonadota</taxon>
        <taxon>Gammaproteobacteria</taxon>
        <taxon>Cellvibrionales</taxon>
        <taxon>Cellvibrionaceae</taxon>
        <taxon>Sessilibacter</taxon>
    </lineage>
</organism>
<keyword evidence="8" id="KW-1185">Reference proteome</keyword>
<evidence type="ECO:0000256" key="4">
    <source>
        <dbReference type="SAM" id="MobiDB-lite"/>
    </source>
</evidence>